<comment type="caution">
    <text evidence="2">The sequence shown here is derived from an EMBL/GenBank/DDBJ whole genome shotgun (WGS) entry which is preliminary data.</text>
</comment>
<feature type="region of interest" description="Disordered" evidence="1">
    <location>
        <begin position="107"/>
        <end position="224"/>
    </location>
</feature>
<accession>A0A0L0UN92</accession>
<feature type="compositionally biased region" description="Polar residues" evidence="1">
    <location>
        <begin position="215"/>
        <end position="224"/>
    </location>
</feature>
<sequence length="224" mass="24812">MTYRYPTPVQALAQRTSPVSSVHQVAQNSVHSSAPTPGQNHAHLAVQNAMNASNYVGPNLTNVAVNHAPYTNQDATNAPAQSSAVNYPTHAAQNALNYQAYTAQNAMNNQTPNSVPNYVAPSQQTHNQPMLEHPRPPQHQQGLPATSHQGGPTSNGRSNRRPNQRTRRDRFHYNRNDPPVHQPPHQQQRAAPYPVQHQPGGNSGRSRRRRRIPQQEDNTAQILE</sequence>
<feature type="compositionally biased region" description="Basic residues" evidence="1">
    <location>
        <begin position="158"/>
        <end position="170"/>
    </location>
</feature>
<feature type="compositionally biased region" description="Polar residues" evidence="1">
    <location>
        <begin position="138"/>
        <end position="156"/>
    </location>
</feature>
<evidence type="ECO:0000313" key="3">
    <source>
        <dbReference type="Proteomes" id="UP000054564"/>
    </source>
</evidence>
<organism evidence="2 3">
    <name type="scientific">Puccinia striiformis f. sp. tritici PST-78</name>
    <dbReference type="NCBI Taxonomy" id="1165861"/>
    <lineage>
        <taxon>Eukaryota</taxon>
        <taxon>Fungi</taxon>
        <taxon>Dikarya</taxon>
        <taxon>Basidiomycota</taxon>
        <taxon>Pucciniomycotina</taxon>
        <taxon>Pucciniomycetes</taxon>
        <taxon>Pucciniales</taxon>
        <taxon>Pucciniaceae</taxon>
        <taxon>Puccinia</taxon>
    </lineage>
</organism>
<feature type="compositionally biased region" description="Polar residues" evidence="1">
    <location>
        <begin position="107"/>
        <end position="128"/>
    </location>
</feature>
<keyword evidence="3" id="KW-1185">Reference proteome</keyword>
<dbReference type="AlphaFoldDB" id="A0A0L0UN92"/>
<reference evidence="3" key="1">
    <citation type="submission" date="2014-03" db="EMBL/GenBank/DDBJ databases">
        <title>The Genome Sequence of Puccinia striiformis f. sp. tritici PST-78.</title>
        <authorList>
            <consortium name="The Broad Institute Genome Sequencing Platform"/>
            <person name="Cuomo C."/>
            <person name="Hulbert S."/>
            <person name="Chen X."/>
            <person name="Walker B."/>
            <person name="Young S.K."/>
            <person name="Zeng Q."/>
            <person name="Gargeya S."/>
            <person name="Fitzgerald M."/>
            <person name="Haas B."/>
            <person name="Abouelleil A."/>
            <person name="Alvarado L."/>
            <person name="Arachchi H.M."/>
            <person name="Berlin A.M."/>
            <person name="Chapman S.B."/>
            <person name="Goldberg J."/>
            <person name="Griggs A."/>
            <person name="Gujja S."/>
            <person name="Hansen M."/>
            <person name="Howarth C."/>
            <person name="Imamovic A."/>
            <person name="Larimer J."/>
            <person name="McCowan C."/>
            <person name="Montmayeur A."/>
            <person name="Murphy C."/>
            <person name="Neiman D."/>
            <person name="Pearson M."/>
            <person name="Priest M."/>
            <person name="Roberts A."/>
            <person name="Saif S."/>
            <person name="Shea T."/>
            <person name="Sisk P."/>
            <person name="Sykes S."/>
            <person name="Wortman J."/>
            <person name="Nusbaum C."/>
            <person name="Birren B."/>
        </authorList>
    </citation>
    <scope>NUCLEOTIDE SEQUENCE [LARGE SCALE GENOMIC DNA]</scope>
    <source>
        <strain evidence="3">race PST-78</strain>
    </source>
</reference>
<evidence type="ECO:0000256" key="1">
    <source>
        <dbReference type="SAM" id="MobiDB-lite"/>
    </source>
</evidence>
<evidence type="ECO:0000313" key="2">
    <source>
        <dbReference type="EMBL" id="KNE88234.1"/>
    </source>
</evidence>
<dbReference type="EMBL" id="AJIL01002717">
    <property type="protein sequence ID" value="KNE88234.1"/>
    <property type="molecule type" value="Genomic_DNA"/>
</dbReference>
<gene>
    <name evidence="2" type="ORF">PSTG_18370</name>
</gene>
<name>A0A0L0UN92_9BASI</name>
<proteinExistence type="predicted"/>
<feature type="non-terminal residue" evidence="2">
    <location>
        <position position="224"/>
    </location>
</feature>
<dbReference type="Proteomes" id="UP000054564">
    <property type="component" value="Unassembled WGS sequence"/>
</dbReference>
<protein>
    <submittedName>
        <fullName evidence="2">Uncharacterized protein</fullName>
    </submittedName>
</protein>